<keyword evidence="7" id="KW-1185">Reference proteome</keyword>
<dbReference type="STRING" id="1198029.A0A1U7LHM8"/>
<dbReference type="EMBL" id="LXFE01004013">
    <property type="protein sequence ID" value="OLL22031.1"/>
    <property type="molecule type" value="Genomic_DNA"/>
</dbReference>
<dbReference type="PANTHER" id="PTHR48022:SF21">
    <property type="entry name" value="QUINATE TRANSPORTER, PUTATIVE (AFU_ORTHOLOGUE AFUA_6G06960)-RELATED"/>
    <property type="match status" value="1"/>
</dbReference>
<dbReference type="Proteomes" id="UP000186594">
    <property type="component" value="Unassembled WGS sequence"/>
</dbReference>
<dbReference type="InterPro" id="IPR036259">
    <property type="entry name" value="MFS_trans_sf"/>
</dbReference>
<feature type="transmembrane region" description="Helical" evidence="5">
    <location>
        <begin position="77"/>
        <end position="95"/>
    </location>
</feature>
<evidence type="ECO:0000256" key="2">
    <source>
        <dbReference type="ARBA" id="ARBA00022692"/>
    </source>
</evidence>
<accession>A0A1U7LHM8</accession>
<feature type="transmembrane region" description="Helical" evidence="5">
    <location>
        <begin position="15"/>
        <end position="34"/>
    </location>
</feature>
<keyword evidence="2 5" id="KW-0812">Transmembrane</keyword>
<organism evidence="6 7">
    <name type="scientific">Neolecta irregularis (strain DAH-3)</name>
    <dbReference type="NCBI Taxonomy" id="1198029"/>
    <lineage>
        <taxon>Eukaryota</taxon>
        <taxon>Fungi</taxon>
        <taxon>Dikarya</taxon>
        <taxon>Ascomycota</taxon>
        <taxon>Taphrinomycotina</taxon>
        <taxon>Neolectales</taxon>
        <taxon>Neolectaceae</taxon>
        <taxon>Neolecta</taxon>
    </lineage>
</organism>
<gene>
    <name evidence="6" type="ORF">NEOLI_005462</name>
</gene>
<keyword evidence="3 5" id="KW-1133">Transmembrane helix</keyword>
<feature type="transmembrane region" description="Helical" evidence="5">
    <location>
        <begin position="46"/>
        <end position="65"/>
    </location>
</feature>
<dbReference type="InterPro" id="IPR050360">
    <property type="entry name" value="MFS_Sugar_Transporters"/>
</dbReference>
<dbReference type="AlphaFoldDB" id="A0A1U7LHM8"/>
<comment type="subcellular location">
    <subcellularLocation>
        <location evidence="1">Membrane</location>
        <topology evidence="1">Multi-pass membrane protein</topology>
    </subcellularLocation>
</comment>
<dbReference type="GO" id="GO:0016020">
    <property type="term" value="C:membrane"/>
    <property type="evidence" value="ECO:0007669"/>
    <property type="project" value="UniProtKB-SubCell"/>
</dbReference>
<reference evidence="6 7" key="1">
    <citation type="submission" date="2016-04" db="EMBL/GenBank/DDBJ databases">
        <title>Evolutionary innovation and constraint leading to complex multicellularity in the Ascomycota.</title>
        <authorList>
            <person name="Cisse O."/>
            <person name="Nguyen A."/>
            <person name="Hewitt D.A."/>
            <person name="Jedd G."/>
            <person name="Stajich J.E."/>
        </authorList>
    </citation>
    <scope>NUCLEOTIDE SEQUENCE [LARGE SCALE GENOMIC DNA]</scope>
    <source>
        <strain evidence="6 7">DAH-3</strain>
    </source>
</reference>
<evidence type="ECO:0000313" key="6">
    <source>
        <dbReference type="EMBL" id="OLL22031.1"/>
    </source>
</evidence>
<sequence length="98" mass="10933">MIFKDLGLNSTRSSLFVTGLYGIAKFITTAVFLISVVETLGRRRSLIWTAFAQGFMMFYVAAFIALKDPHPREHVSAPGIIAVIAIFMFVSFYSFGWG</sequence>
<dbReference type="Gene3D" id="1.20.1250.20">
    <property type="entry name" value="MFS general substrate transporter like domains"/>
    <property type="match status" value="1"/>
</dbReference>
<proteinExistence type="predicted"/>
<evidence type="ECO:0000256" key="1">
    <source>
        <dbReference type="ARBA" id="ARBA00004141"/>
    </source>
</evidence>
<dbReference type="PANTHER" id="PTHR48022">
    <property type="entry name" value="PLASTIDIC GLUCOSE TRANSPORTER 4"/>
    <property type="match status" value="1"/>
</dbReference>
<comment type="caution">
    <text evidence="6">The sequence shown here is derived from an EMBL/GenBank/DDBJ whole genome shotgun (WGS) entry which is preliminary data.</text>
</comment>
<evidence type="ECO:0000256" key="3">
    <source>
        <dbReference type="ARBA" id="ARBA00022989"/>
    </source>
</evidence>
<dbReference type="InterPro" id="IPR005828">
    <property type="entry name" value="MFS_sugar_transport-like"/>
</dbReference>
<protein>
    <submittedName>
        <fullName evidence="6">Putative quinate permease</fullName>
    </submittedName>
</protein>
<dbReference type="Pfam" id="PF00083">
    <property type="entry name" value="Sugar_tr"/>
    <property type="match status" value="1"/>
</dbReference>
<dbReference type="OrthoDB" id="508119at2759"/>
<dbReference type="GO" id="GO:0005351">
    <property type="term" value="F:carbohydrate:proton symporter activity"/>
    <property type="evidence" value="ECO:0007669"/>
    <property type="project" value="TreeGrafter"/>
</dbReference>
<name>A0A1U7LHM8_NEOID</name>
<evidence type="ECO:0000313" key="7">
    <source>
        <dbReference type="Proteomes" id="UP000186594"/>
    </source>
</evidence>
<evidence type="ECO:0000256" key="5">
    <source>
        <dbReference type="SAM" id="Phobius"/>
    </source>
</evidence>
<evidence type="ECO:0000256" key="4">
    <source>
        <dbReference type="ARBA" id="ARBA00023136"/>
    </source>
</evidence>
<keyword evidence="4 5" id="KW-0472">Membrane</keyword>